<evidence type="ECO:0008006" key="4">
    <source>
        <dbReference type="Google" id="ProtNLM"/>
    </source>
</evidence>
<sequence>MVFTVRAMPHSTLATLLILAVYVLTAARLTRIVVVDKIGEPIRKAITNRFGAGSLITYLAFCPWCLGWWVTAVLAWPTAAVAGLPWWFGFGLWPAGSYLVGLLARWDSDS</sequence>
<dbReference type="Proteomes" id="UP000215506">
    <property type="component" value="Unassembled WGS sequence"/>
</dbReference>
<evidence type="ECO:0000313" key="3">
    <source>
        <dbReference type="Proteomes" id="UP000215506"/>
    </source>
</evidence>
<proteinExistence type="predicted"/>
<organism evidence="2 3">
    <name type="scientific">Nocardia cerradoensis</name>
    <dbReference type="NCBI Taxonomy" id="85688"/>
    <lineage>
        <taxon>Bacteria</taxon>
        <taxon>Bacillati</taxon>
        <taxon>Actinomycetota</taxon>
        <taxon>Actinomycetes</taxon>
        <taxon>Mycobacteriales</taxon>
        <taxon>Nocardiaceae</taxon>
        <taxon>Nocardia</taxon>
    </lineage>
</organism>
<feature type="transmembrane region" description="Helical" evidence="1">
    <location>
        <begin position="55"/>
        <end position="78"/>
    </location>
</feature>
<comment type="caution">
    <text evidence="2">The sequence shown here is derived from an EMBL/GenBank/DDBJ whole genome shotgun (WGS) entry which is preliminary data.</text>
</comment>
<keyword evidence="3" id="KW-1185">Reference proteome</keyword>
<dbReference type="EMBL" id="NGAF01000052">
    <property type="protein sequence ID" value="OXR39913.1"/>
    <property type="molecule type" value="Genomic_DNA"/>
</dbReference>
<feature type="transmembrane region" description="Helical" evidence="1">
    <location>
        <begin position="12"/>
        <end position="34"/>
    </location>
</feature>
<name>A0A231GTG6_9NOCA</name>
<evidence type="ECO:0000313" key="2">
    <source>
        <dbReference type="EMBL" id="OXR39913.1"/>
    </source>
</evidence>
<accession>A0A231GTG6</accession>
<feature type="transmembrane region" description="Helical" evidence="1">
    <location>
        <begin position="84"/>
        <end position="104"/>
    </location>
</feature>
<protein>
    <recommendedName>
        <fullName evidence="4">DUF1360 domain-containing protein</fullName>
    </recommendedName>
</protein>
<keyword evidence="1" id="KW-1133">Transmembrane helix</keyword>
<reference evidence="2 3" key="1">
    <citation type="submission" date="2017-07" db="EMBL/GenBank/DDBJ databases">
        <title>First draft Genome Sequence of Nocardia cerradoensis isolated from human infection.</title>
        <authorList>
            <person name="Carrasco G."/>
        </authorList>
    </citation>
    <scope>NUCLEOTIDE SEQUENCE [LARGE SCALE GENOMIC DNA]</scope>
    <source>
        <strain evidence="2 3">CNM20130759</strain>
    </source>
</reference>
<gene>
    <name evidence="2" type="ORF">B7C42_08018</name>
</gene>
<keyword evidence="1" id="KW-0812">Transmembrane</keyword>
<keyword evidence="1" id="KW-0472">Membrane</keyword>
<dbReference type="AlphaFoldDB" id="A0A231GTG6"/>
<evidence type="ECO:0000256" key="1">
    <source>
        <dbReference type="SAM" id="Phobius"/>
    </source>
</evidence>